<proteinExistence type="evidence at transcript level"/>
<accession>A0A1E1XFL5</accession>
<evidence type="ECO:0000313" key="1">
    <source>
        <dbReference type="EMBL" id="JAT98060.1"/>
    </source>
</evidence>
<dbReference type="AlphaFoldDB" id="A0A1E1XFL5"/>
<dbReference type="PANTHER" id="PTHR31025:SF22">
    <property type="entry name" value="IP13529P"/>
    <property type="match status" value="1"/>
</dbReference>
<reference evidence="1" key="1">
    <citation type="journal article" date="2017" name="Front. Cell. Infect. Microbiol.">
        <title>The Distinct Transcriptional Response of the Midgut of Amblyomma sculptum and Amblyomma aureolatum Ticks to Rickettsia rickettsii Correlates to Their Differences in Susceptibility to Infection.</title>
        <authorList>
            <person name="Martins L.A."/>
            <person name="Galletti M.F.B.M."/>
            <person name="Ribeiro J.M."/>
            <person name="Fujita A."/>
            <person name="Costa F.B."/>
            <person name="Labruna M.B."/>
            <person name="Daffre S."/>
            <person name="Fogaca A.C."/>
        </authorList>
    </citation>
    <scope>NUCLEOTIDE SEQUENCE</scope>
</reference>
<dbReference type="PANTHER" id="PTHR31025">
    <property type="entry name" value="SI:CH211-196P9.1-RELATED"/>
    <property type="match status" value="1"/>
</dbReference>
<sequence length="235" mass="26627">MDETYALQREFINSHDPSHMASQVKEQWPLLLHRPFFYRHCENLLGKDVQATFRSNVSRYAPLLLKSLEEASSRDIMYLLAEAQYAGKKNEAACEAVLMPLLAAYFKDRPSALYHVLEEGTSISSKVPELPLTPVVVAIGSIHHNQCYAFCEQQVLVASPTDFSEATCLMFLAHFMFNIDYADTAATTLEFLQREIFELIPGQGCEWRAGQRSRRSVHSKVLKLSRKLGSTVHAK</sequence>
<dbReference type="EMBL" id="GFAC01001128">
    <property type="protein sequence ID" value="JAT98060.1"/>
    <property type="molecule type" value="mRNA"/>
</dbReference>
<organism evidence="1">
    <name type="scientific">Amblyomma aureolatum</name>
    <dbReference type="NCBI Taxonomy" id="187763"/>
    <lineage>
        <taxon>Eukaryota</taxon>
        <taxon>Metazoa</taxon>
        <taxon>Ecdysozoa</taxon>
        <taxon>Arthropoda</taxon>
        <taxon>Chelicerata</taxon>
        <taxon>Arachnida</taxon>
        <taxon>Acari</taxon>
        <taxon>Parasitiformes</taxon>
        <taxon>Ixodida</taxon>
        <taxon>Ixodoidea</taxon>
        <taxon>Ixodidae</taxon>
        <taxon>Amblyomminae</taxon>
        <taxon>Amblyomma</taxon>
    </lineage>
</organism>
<name>A0A1E1XFL5_9ACAR</name>
<protein>
    <submittedName>
        <fullName evidence="1">Uncharacterized protein</fullName>
    </submittedName>
</protein>